<proteinExistence type="predicted"/>
<comment type="caution">
    <text evidence="1">The sequence shown here is derived from an EMBL/GenBank/DDBJ whole genome shotgun (WGS) entry which is preliminary data.</text>
</comment>
<sequence>MMARVLLQVITVNAAVLIHGGAGCVGLLAVQIAKAHGADVWATGKARPGQARSHHGEILTQAGILL</sequence>
<dbReference type="InterPro" id="IPR036291">
    <property type="entry name" value="NAD(P)-bd_dom_sf"/>
</dbReference>
<evidence type="ECO:0000313" key="1">
    <source>
        <dbReference type="EMBL" id="NMH64482.1"/>
    </source>
</evidence>
<reference evidence="1" key="1">
    <citation type="submission" date="2020-04" db="EMBL/GenBank/DDBJ databases">
        <title>Description of Shewanella salipaludis sp. nov., isolated from a salt marsh.</title>
        <authorList>
            <person name="Park S."/>
            <person name="Yoon J.-H."/>
        </authorList>
    </citation>
    <scope>NUCLEOTIDE SEQUENCE</scope>
    <source>
        <strain evidence="1">SHSM-M6</strain>
    </source>
</reference>
<dbReference type="GO" id="GO:0016163">
    <property type="term" value="F:nitrogenase activity"/>
    <property type="evidence" value="ECO:0007669"/>
    <property type="project" value="InterPro"/>
</dbReference>
<dbReference type="Gene3D" id="3.40.50.720">
    <property type="entry name" value="NAD(P)-binding Rossmann-like Domain"/>
    <property type="match status" value="1"/>
</dbReference>
<dbReference type="PROSITE" id="PS51257">
    <property type="entry name" value="PROKAR_LIPOPROTEIN"/>
    <property type="match status" value="1"/>
</dbReference>
<dbReference type="RefSeq" id="WP_169562822.1">
    <property type="nucleotide sequence ID" value="NZ_JAAXYH010000002.1"/>
</dbReference>
<name>A0A972FRN6_9GAMM</name>
<dbReference type="EMBL" id="JAAXYH010000002">
    <property type="protein sequence ID" value="NMH64482.1"/>
    <property type="molecule type" value="Genomic_DNA"/>
</dbReference>
<accession>A0A972FRN6</accession>
<evidence type="ECO:0000313" key="2">
    <source>
        <dbReference type="Proteomes" id="UP000737113"/>
    </source>
</evidence>
<dbReference type="SUPFAM" id="SSF51735">
    <property type="entry name" value="NAD(P)-binding Rossmann-fold domains"/>
    <property type="match status" value="1"/>
</dbReference>
<protein>
    <submittedName>
        <fullName evidence="1">Uncharacterized protein</fullName>
    </submittedName>
</protein>
<dbReference type="AlphaFoldDB" id="A0A972FRN6"/>
<dbReference type="InterPro" id="IPR000318">
    <property type="entry name" value="Nase_comp1_CS"/>
</dbReference>
<keyword evidence="2" id="KW-1185">Reference proteome</keyword>
<gene>
    <name evidence="1" type="ORF">HC757_04790</name>
</gene>
<dbReference type="Proteomes" id="UP000737113">
    <property type="component" value="Unassembled WGS sequence"/>
</dbReference>
<dbReference type="PROSITE" id="PS00699">
    <property type="entry name" value="NITROGENASE_1_1"/>
    <property type="match status" value="1"/>
</dbReference>
<organism evidence="1 2">
    <name type="scientific">Shewanella salipaludis</name>
    <dbReference type="NCBI Taxonomy" id="2723052"/>
    <lineage>
        <taxon>Bacteria</taxon>
        <taxon>Pseudomonadati</taxon>
        <taxon>Pseudomonadota</taxon>
        <taxon>Gammaproteobacteria</taxon>
        <taxon>Alteromonadales</taxon>
        <taxon>Shewanellaceae</taxon>
        <taxon>Shewanella</taxon>
    </lineage>
</organism>